<dbReference type="SMART" id="SM01040">
    <property type="entry name" value="Bro-N"/>
    <property type="match status" value="1"/>
</dbReference>
<comment type="caution">
    <text evidence="2">The sequence shown here is derived from an EMBL/GenBank/DDBJ whole genome shotgun (WGS) entry which is preliminary data.</text>
</comment>
<dbReference type="Pfam" id="PF02498">
    <property type="entry name" value="Bro-N"/>
    <property type="match status" value="1"/>
</dbReference>
<evidence type="ECO:0000313" key="2">
    <source>
        <dbReference type="EMBL" id="MEK2607777.1"/>
    </source>
</evidence>
<reference evidence="2 3" key="1">
    <citation type="submission" date="2024-03" db="EMBL/GenBank/DDBJ databases">
        <title>Screening, Identification and Application of a Plant Lactobacillus Strain.</title>
        <authorList>
            <person name="Li Y.L."/>
        </authorList>
    </citation>
    <scope>NUCLEOTIDE SEQUENCE [LARGE SCALE GENOMIC DNA]</scope>
    <source>
        <strain evidence="2 3">JDB</strain>
    </source>
</reference>
<sequence>MLALWRAVRGSPSGLPGSFTPGLPTCVQFATLSLGNECGEPQPVEEIAMQSAQVIPFHFEAREVRTILIDDQPWFCVIDVCRVLGYSNSRDAIAKHCREKGVSKRDTLSVCDVANRDGTSKARRSQLMTFIDEGNLYRLIIKSRKEEAQRFEAWVCDEVLPAIRKQGRYEDTDNRMATLVGQTIGTDGFHMLGAVVKGKVSSLPAAIQRRATSKIWSQTHAAFGVRSAADIPADQLDSARNFIAAYALEGEWLGKETKPQPNLSYPIATLVARRESMLTVRNDKQAWLDVTLHDLRDIRGDETPCEKLLGELHKAGYDIEGCRWELRTYRNKLYELQSWVKGMSRVTEDPHRYAVSPNGDSL</sequence>
<dbReference type="PANTHER" id="PTHR36180">
    <property type="entry name" value="DNA-BINDING PROTEIN-RELATED-RELATED"/>
    <property type="match status" value="1"/>
</dbReference>
<name>A0ABU8ZV17_9PSED</name>
<feature type="domain" description="Bro-N" evidence="1">
    <location>
        <begin position="46"/>
        <end position="167"/>
    </location>
</feature>
<protein>
    <submittedName>
        <fullName evidence="2">Bro-N domain-containing protein</fullName>
    </submittedName>
</protein>
<organism evidence="2 3">
    <name type="scientific">Pseudomonas shirazensis</name>
    <dbReference type="NCBI Taxonomy" id="2745494"/>
    <lineage>
        <taxon>Bacteria</taxon>
        <taxon>Pseudomonadati</taxon>
        <taxon>Pseudomonadota</taxon>
        <taxon>Gammaproteobacteria</taxon>
        <taxon>Pseudomonadales</taxon>
        <taxon>Pseudomonadaceae</taxon>
        <taxon>Pseudomonas</taxon>
    </lineage>
</organism>
<dbReference type="PROSITE" id="PS51750">
    <property type="entry name" value="BRO_N"/>
    <property type="match status" value="1"/>
</dbReference>
<gene>
    <name evidence="2" type="ORF">WLF18_01465</name>
</gene>
<dbReference type="RefSeq" id="WP_340609946.1">
    <property type="nucleotide sequence ID" value="NZ_JBBNAW010000001.1"/>
</dbReference>
<proteinExistence type="predicted"/>
<dbReference type="InterPro" id="IPR003497">
    <property type="entry name" value="BRO_N_domain"/>
</dbReference>
<evidence type="ECO:0000313" key="3">
    <source>
        <dbReference type="Proteomes" id="UP001386972"/>
    </source>
</evidence>
<evidence type="ECO:0000259" key="1">
    <source>
        <dbReference type="PROSITE" id="PS51750"/>
    </source>
</evidence>
<dbReference type="Proteomes" id="UP001386972">
    <property type="component" value="Unassembled WGS sequence"/>
</dbReference>
<dbReference type="PANTHER" id="PTHR36180:SF2">
    <property type="entry name" value="BRO FAMILY PROTEIN"/>
    <property type="match status" value="1"/>
</dbReference>
<accession>A0ABU8ZV17</accession>
<dbReference type="EMBL" id="JBBNAW010000001">
    <property type="protein sequence ID" value="MEK2607777.1"/>
    <property type="molecule type" value="Genomic_DNA"/>
</dbReference>
<keyword evidence="3" id="KW-1185">Reference proteome</keyword>